<reference evidence="1 2" key="1">
    <citation type="submission" date="2018-03" db="EMBL/GenBank/DDBJ databases">
        <title>Adhaeribacter sp. HMF7605 Genome sequencing and assembly.</title>
        <authorList>
            <person name="Kang H."/>
            <person name="Kang J."/>
            <person name="Cha I."/>
            <person name="Kim H."/>
            <person name="Joh K."/>
        </authorList>
    </citation>
    <scope>NUCLEOTIDE SEQUENCE [LARGE SCALE GENOMIC DNA]</scope>
    <source>
        <strain evidence="1 2">HMF7605</strain>
    </source>
</reference>
<sequence>MAEYTFGMAKILLGTPAGDGGMSTTLTEKFGYTKPDSVSITSEEGTKSEIFIEESDTAIISQDTPGAKRVNWSTYNTAPEALQAAFGGTIVGTGAAKVWNSPENLQPVIYSVRIEDKANHFWAMAKVQVVPRLNININKSDAGQIDFVGTILIPDKAGVSPIVRGYLS</sequence>
<evidence type="ECO:0000313" key="2">
    <source>
        <dbReference type="Proteomes" id="UP000240357"/>
    </source>
</evidence>
<dbReference type="RefSeq" id="WP_106929549.1">
    <property type="nucleotide sequence ID" value="NZ_PYFT01000001.1"/>
</dbReference>
<proteinExistence type="predicted"/>
<accession>A0A2T2YF76</accession>
<dbReference type="Proteomes" id="UP000240357">
    <property type="component" value="Unassembled WGS sequence"/>
</dbReference>
<comment type="caution">
    <text evidence="1">The sequence shown here is derived from an EMBL/GenBank/DDBJ whole genome shotgun (WGS) entry which is preliminary data.</text>
</comment>
<evidence type="ECO:0008006" key="3">
    <source>
        <dbReference type="Google" id="ProtNLM"/>
    </source>
</evidence>
<protein>
    <recommendedName>
        <fullName evidence="3">Phage tail protein</fullName>
    </recommendedName>
</protein>
<dbReference type="AlphaFoldDB" id="A0A2T2YF76"/>
<dbReference type="EMBL" id="PYFT01000001">
    <property type="protein sequence ID" value="PSR54154.1"/>
    <property type="molecule type" value="Genomic_DNA"/>
</dbReference>
<evidence type="ECO:0000313" key="1">
    <source>
        <dbReference type="EMBL" id="PSR54154.1"/>
    </source>
</evidence>
<name>A0A2T2YF76_9BACT</name>
<organism evidence="1 2">
    <name type="scientific">Adhaeribacter arboris</name>
    <dbReference type="NCBI Taxonomy" id="2072846"/>
    <lineage>
        <taxon>Bacteria</taxon>
        <taxon>Pseudomonadati</taxon>
        <taxon>Bacteroidota</taxon>
        <taxon>Cytophagia</taxon>
        <taxon>Cytophagales</taxon>
        <taxon>Hymenobacteraceae</taxon>
        <taxon>Adhaeribacter</taxon>
    </lineage>
</organism>
<gene>
    <name evidence="1" type="ORF">AHMF7605_11795</name>
</gene>
<dbReference type="OrthoDB" id="762138at2"/>
<keyword evidence="2" id="KW-1185">Reference proteome</keyword>